<organism evidence="3 4">
    <name type="scientific">Burkholderia diffusa</name>
    <dbReference type="NCBI Taxonomy" id="488732"/>
    <lineage>
        <taxon>Bacteria</taxon>
        <taxon>Pseudomonadati</taxon>
        <taxon>Pseudomonadota</taxon>
        <taxon>Betaproteobacteria</taxon>
        <taxon>Burkholderiales</taxon>
        <taxon>Burkholderiaceae</taxon>
        <taxon>Burkholderia</taxon>
        <taxon>Burkholderia cepacia complex</taxon>
    </lineage>
</organism>
<feature type="transmembrane region" description="Helical" evidence="1">
    <location>
        <begin position="755"/>
        <end position="773"/>
    </location>
</feature>
<feature type="transmembrane region" description="Helical" evidence="1">
    <location>
        <begin position="812"/>
        <end position="830"/>
    </location>
</feature>
<dbReference type="AlphaFoldDB" id="A0A6P2NRW6"/>
<keyword evidence="1" id="KW-0472">Membrane</keyword>
<dbReference type="NCBIfam" id="NF041559">
    <property type="entry name" value="BTH_I2691_fam"/>
    <property type="match status" value="1"/>
</dbReference>
<dbReference type="CDD" id="cd20707">
    <property type="entry name" value="MIX_III"/>
    <property type="match status" value="1"/>
</dbReference>
<keyword evidence="1" id="KW-1133">Transmembrane helix</keyword>
<reference evidence="3 4" key="1">
    <citation type="submission" date="2019-09" db="EMBL/GenBank/DDBJ databases">
        <authorList>
            <person name="Depoorter E."/>
        </authorList>
    </citation>
    <scope>NUCLEOTIDE SEQUENCE [LARGE SCALE GENOMIC DNA]</scope>
    <source>
        <strain evidence="3">LMG 24065</strain>
    </source>
</reference>
<keyword evidence="4" id="KW-1185">Reference proteome</keyword>
<evidence type="ECO:0000259" key="2">
    <source>
        <dbReference type="Pfam" id="PF20249"/>
    </source>
</evidence>
<keyword evidence="1" id="KW-0812">Transmembrane</keyword>
<evidence type="ECO:0000313" key="3">
    <source>
        <dbReference type="EMBL" id="VWB97416.1"/>
    </source>
</evidence>
<evidence type="ECO:0000313" key="4">
    <source>
        <dbReference type="Proteomes" id="UP000494125"/>
    </source>
</evidence>
<dbReference type="Proteomes" id="UP000494125">
    <property type="component" value="Unassembled WGS sequence"/>
</dbReference>
<feature type="domain" description="Toxin VasX N-terminal region" evidence="2">
    <location>
        <begin position="5"/>
        <end position="172"/>
    </location>
</feature>
<feature type="transmembrane region" description="Helical" evidence="1">
    <location>
        <begin position="785"/>
        <end position="806"/>
    </location>
</feature>
<dbReference type="InterPro" id="IPR048126">
    <property type="entry name" value="Toxin_VasX"/>
</dbReference>
<dbReference type="EMBL" id="CABVPN010000025">
    <property type="protein sequence ID" value="VWB97416.1"/>
    <property type="molecule type" value="Genomic_DNA"/>
</dbReference>
<sequence>MTATCPLCDRKSLLFYPVRYAVACPRGAAKAPGLSGHFKIDSRAPQSVATAKYSLRALRPGYLYTYDERRRRLRAYTVLEDGIMWSFPPGSTPPPADAENLMTQGCANAGDLSFETLGRCVDIEYTPGCDNPAGMNFWIGWSNVRWTKDLVFNKIHDASWRKQHMQCVEVAQVLAGTADDAASFEAAYTQIAHFSMNEQAMKEAFGYSNRDPKSEITQGKRKLPPRIIDAMRATPNQKGFILAVNDPVGIANDLSELTVPSLNNGFDEKMYWKATTAQLLERAKEGIRARGSEMAELKYGSSAAAAQANADLYSKSPPPVGARGVPDYAGGFNMILSLFKPGSTKKAMDDWSRKVNDMPTTKKEAADDAWVDASTKLDEHGKRVPALDLDALKRFPDEYKKALDAFHPTWQKLAQAHADWLSSKLLSDWLTGITDRQDIRSGFAYSESCSQAIGSSVGTEACMKVVNDWLSQADLANTRNLIARGLLFSQDNLMNAAGPKLHGSDIQYESFMNIYKGSFLKFEDKHGQVPLRDRLMLTVGNVIVATLAQAGESAAKRLMMIRLHLQAGVSINPKTISTNQLAKWMLKQAEELGVDLEGSKNQQRRAAGVLAHKTLNAANAPDSKVIALQMDVDALQRTGRLEEGLIQEVKIPGATTLKRWMGSSAPADFNLGVATAIIQMATFAFAAKDWASSDQFSNEENKKKFWCCVAAIAGNVVETISSTVKVAAEEPHPLSAYLLEHWAGAGRYAKIGVGLGRFAGSFAGALLAYGDLTKNFPEARNNQEYPLAALYLLNGSLGMYVAFFALWGSVPAFWLVFLVGIAISIGIAMLKSSELSDWVKRCRFSTGEHYRTLEDELKAFNSAVGG</sequence>
<dbReference type="GeneID" id="93029762"/>
<evidence type="ECO:0000256" key="1">
    <source>
        <dbReference type="SAM" id="Phobius"/>
    </source>
</evidence>
<dbReference type="Pfam" id="PF20249">
    <property type="entry name" value="VasX_N"/>
    <property type="match status" value="1"/>
</dbReference>
<proteinExistence type="predicted"/>
<name>A0A6P2NRW6_9BURK</name>
<accession>A0A6P2NRW6</accession>
<gene>
    <name evidence="3" type="ORF">BDI24065_04691</name>
</gene>
<dbReference type="InterPro" id="IPR046864">
    <property type="entry name" value="VasX_N"/>
</dbReference>
<dbReference type="RefSeq" id="WP_151048984.1">
    <property type="nucleotide sequence ID" value="NZ_CABVPN010000025.1"/>
</dbReference>
<protein>
    <recommendedName>
        <fullName evidence="2">Toxin VasX N-terminal region domain-containing protein</fullName>
    </recommendedName>
</protein>